<evidence type="ECO:0000313" key="7">
    <source>
        <dbReference type="EMBL" id="GAA2083943.1"/>
    </source>
</evidence>
<evidence type="ECO:0000313" key="8">
    <source>
        <dbReference type="Proteomes" id="UP001500016"/>
    </source>
</evidence>
<evidence type="ECO:0000256" key="2">
    <source>
        <dbReference type="ARBA" id="ARBA00005466"/>
    </source>
</evidence>
<dbReference type="PANTHER" id="PTHR42973">
    <property type="entry name" value="BINDING OXIDOREDUCTASE, PUTATIVE (AFU_ORTHOLOGUE AFUA_1G17690)-RELATED"/>
    <property type="match status" value="1"/>
</dbReference>
<dbReference type="PROSITE" id="PS51387">
    <property type="entry name" value="FAD_PCMH"/>
    <property type="match status" value="1"/>
</dbReference>
<dbReference type="InterPro" id="IPR006093">
    <property type="entry name" value="Oxy_OxRdtase_FAD_BS"/>
</dbReference>
<dbReference type="Gene3D" id="3.30.465.10">
    <property type="match status" value="1"/>
</dbReference>
<keyword evidence="5" id="KW-0560">Oxidoreductase</keyword>
<organism evidence="7 8">
    <name type="scientific">Streptomyces albiaxialis</name>
    <dbReference type="NCBI Taxonomy" id="329523"/>
    <lineage>
        <taxon>Bacteria</taxon>
        <taxon>Bacillati</taxon>
        <taxon>Actinomycetota</taxon>
        <taxon>Actinomycetes</taxon>
        <taxon>Kitasatosporales</taxon>
        <taxon>Streptomycetaceae</taxon>
        <taxon>Streptomyces</taxon>
    </lineage>
</organism>
<dbReference type="PROSITE" id="PS00862">
    <property type="entry name" value="OX2_COVAL_FAD"/>
    <property type="match status" value="1"/>
</dbReference>
<dbReference type="SUPFAM" id="SSF56176">
    <property type="entry name" value="FAD-binding/transporter-associated domain-like"/>
    <property type="match status" value="1"/>
</dbReference>
<reference evidence="8" key="1">
    <citation type="journal article" date="2019" name="Int. J. Syst. Evol. Microbiol.">
        <title>The Global Catalogue of Microorganisms (GCM) 10K type strain sequencing project: providing services to taxonomists for standard genome sequencing and annotation.</title>
        <authorList>
            <consortium name="The Broad Institute Genomics Platform"/>
            <consortium name="The Broad Institute Genome Sequencing Center for Infectious Disease"/>
            <person name="Wu L."/>
            <person name="Ma J."/>
        </authorList>
    </citation>
    <scope>NUCLEOTIDE SEQUENCE [LARGE SCALE GENOMIC DNA]</scope>
    <source>
        <strain evidence="8">JCM 15478</strain>
    </source>
</reference>
<dbReference type="Gene3D" id="3.40.462.20">
    <property type="match status" value="1"/>
</dbReference>
<dbReference type="InterPro" id="IPR036318">
    <property type="entry name" value="FAD-bd_PCMH-like_sf"/>
</dbReference>
<dbReference type="EMBL" id="BAAAPE010000011">
    <property type="protein sequence ID" value="GAA2083943.1"/>
    <property type="molecule type" value="Genomic_DNA"/>
</dbReference>
<dbReference type="RefSeq" id="WP_344530887.1">
    <property type="nucleotide sequence ID" value="NZ_BAAAPE010000011.1"/>
</dbReference>
<dbReference type="InterPro" id="IPR016169">
    <property type="entry name" value="FAD-bd_PCMH_sub2"/>
</dbReference>
<comment type="caution">
    <text evidence="7">The sequence shown here is derived from an EMBL/GenBank/DDBJ whole genome shotgun (WGS) entry which is preliminary data.</text>
</comment>
<feature type="domain" description="FAD-binding PCMH-type" evidence="6">
    <location>
        <begin position="42"/>
        <end position="210"/>
    </location>
</feature>
<dbReference type="InterPro" id="IPR050416">
    <property type="entry name" value="FAD-linked_Oxidoreductase"/>
</dbReference>
<protein>
    <submittedName>
        <fullName evidence="7">FAD-binding oxidoreductase</fullName>
    </submittedName>
</protein>
<dbReference type="PANTHER" id="PTHR42973:SF39">
    <property type="entry name" value="FAD-BINDING PCMH-TYPE DOMAIN-CONTAINING PROTEIN"/>
    <property type="match status" value="1"/>
</dbReference>
<evidence type="ECO:0000256" key="3">
    <source>
        <dbReference type="ARBA" id="ARBA00022630"/>
    </source>
</evidence>
<gene>
    <name evidence="7" type="ORF">GCM10009801_44750</name>
</gene>
<dbReference type="Proteomes" id="UP001500016">
    <property type="component" value="Unassembled WGS sequence"/>
</dbReference>
<dbReference type="InterPro" id="IPR006094">
    <property type="entry name" value="Oxid_FAD_bind_N"/>
</dbReference>
<evidence type="ECO:0000259" key="6">
    <source>
        <dbReference type="PROSITE" id="PS51387"/>
    </source>
</evidence>
<dbReference type="Pfam" id="PF01565">
    <property type="entry name" value="FAD_binding_4"/>
    <property type="match status" value="1"/>
</dbReference>
<comment type="cofactor">
    <cofactor evidence="1">
        <name>FAD</name>
        <dbReference type="ChEBI" id="CHEBI:57692"/>
    </cofactor>
</comment>
<accession>A0ABP5HSM5</accession>
<proteinExistence type="inferred from homology"/>
<evidence type="ECO:0000256" key="5">
    <source>
        <dbReference type="ARBA" id="ARBA00023002"/>
    </source>
</evidence>
<keyword evidence="4" id="KW-0274">FAD</keyword>
<sequence length="431" mass="44419">MTHTNEVSRRLSEELARSVTGPVLLPDDAGYARESAGFQLGLRHRPDLVVGARNAADVRTVLRRAAAYGLPVTVHSTGHGMRASAEGGVLLTLRRLNAVAVDPVAATARVGGGATWDDVIAATAPHGLVPPSGSLGSVGAVGYTFGGGLGLLARSDGWACDHVRSYTVVTGDDEEREVGPGDGERFARLRGSGPVPGEVVTEMTVGLLPEGPLQGGGLAFDLGAADATGDPTPLHAFHEWTLGLPPELTSALRVMAFPALDVLPPHLRGRRIARVAVSLRGSAEDAEELVAPLRKAAPPVEDTLAPMRFAEYARVHAEPDGAGAFIGENLLADTLSPTALGTLAGPGGSQMVIMNVRHLGGALARPAAVPDTVTGRDARYLVAALSQVDPDISVPAPAQAHAQAGPARWLEPFAPDRVGVSPAFRMGPGTA</sequence>
<keyword evidence="8" id="KW-1185">Reference proteome</keyword>
<evidence type="ECO:0000256" key="4">
    <source>
        <dbReference type="ARBA" id="ARBA00022827"/>
    </source>
</evidence>
<evidence type="ECO:0000256" key="1">
    <source>
        <dbReference type="ARBA" id="ARBA00001974"/>
    </source>
</evidence>
<keyword evidence="3" id="KW-0285">Flavoprotein</keyword>
<dbReference type="InterPro" id="IPR016166">
    <property type="entry name" value="FAD-bd_PCMH"/>
</dbReference>
<comment type="similarity">
    <text evidence="2">Belongs to the oxygen-dependent FAD-linked oxidoreductase family.</text>
</comment>
<name>A0ABP5HSM5_9ACTN</name>